<proteinExistence type="predicted"/>
<gene>
    <name evidence="1" type="ORF">SDC9_161871</name>
</gene>
<name>A0A645FQP4_9ZZZZ</name>
<protein>
    <submittedName>
        <fullName evidence="1">Uncharacterized protein</fullName>
    </submittedName>
</protein>
<sequence>MSDKYSFTEATTAGSILVPSNRSPAMRSRSTCSFWHSRVILRKLPSSSTARWAACSGMDQRDDPRCQSAQCSILIFSNGMLPPSFEFIHHLNLRSCQNCLYQIRITDHRDILSIFSATASPVSRKSQILIDEPRSK</sequence>
<dbReference type="EMBL" id="VSSQ01061183">
    <property type="protein sequence ID" value="MPN14544.1"/>
    <property type="molecule type" value="Genomic_DNA"/>
</dbReference>
<comment type="caution">
    <text evidence="1">The sequence shown here is derived from an EMBL/GenBank/DDBJ whole genome shotgun (WGS) entry which is preliminary data.</text>
</comment>
<organism evidence="1">
    <name type="scientific">bioreactor metagenome</name>
    <dbReference type="NCBI Taxonomy" id="1076179"/>
    <lineage>
        <taxon>unclassified sequences</taxon>
        <taxon>metagenomes</taxon>
        <taxon>ecological metagenomes</taxon>
    </lineage>
</organism>
<evidence type="ECO:0000313" key="1">
    <source>
        <dbReference type="EMBL" id="MPN14544.1"/>
    </source>
</evidence>
<accession>A0A645FQP4</accession>
<reference evidence="1" key="1">
    <citation type="submission" date="2019-08" db="EMBL/GenBank/DDBJ databases">
        <authorList>
            <person name="Kucharzyk K."/>
            <person name="Murdoch R.W."/>
            <person name="Higgins S."/>
            <person name="Loffler F."/>
        </authorList>
    </citation>
    <scope>NUCLEOTIDE SEQUENCE</scope>
</reference>
<dbReference type="AlphaFoldDB" id="A0A645FQP4"/>